<dbReference type="GO" id="GO:0046872">
    <property type="term" value="F:metal ion binding"/>
    <property type="evidence" value="ECO:0007669"/>
    <property type="project" value="UniProtKB-KW"/>
</dbReference>
<comment type="similarity">
    <text evidence="1">Belongs to the sulfatase family.</text>
</comment>
<dbReference type="PANTHER" id="PTHR42693">
    <property type="entry name" value="ARYLSULFATASE FAMILY MEMBER"/>
    <property type="match status" value="1"/>
</dbReference>
<dbReference type="GO" id="GO:0004065">
    <property type="term" value="F:arylsulfatase activity"/>
    <property type="evidence" value="ECO:0007669"/>
    <property type="project" value="TreeGrafter"/>
</dbReference>
<evidence type="ECO:0000256" key="5">
    <source>
        <dbReference type="SAM" id="SignalP"/>
    </source>
</evidence>
<evidence type="ECO:0000256" key="1">
    <source>
        <dbReference type="ARBA" id="ARBA00008779"/>
    </source>
</evidence>
<sequence>MSCNRLLGTSRRLVGLFSFMALSVGFAHAERPNVVLILADDLGYSDLGCYGGEIETPNLDSLAEGGLRFSHFYNTGRCWPSRAVLMTGYHAQQVAMDPVYGKEWPKWTRLLPHHLKGAGYKSYLSGKWHVRHHPNDPVHSGFDRSYRLADHDRFFHPRGHFLDDVKLPAVQLDEGYYATVAITDYALEFLDTHEKQQDEDPFFLYLGYTAPHFPLHALPEDMERFRGRYDAGWDALREERYEKVKALGLTNGPLARRREDVRPRWSKPEEQLQAELHPQEVGRGVAWDTLTDKQKAFQAKKMEAHAAMVYRMDLEIGRILESLRSTDELDNTVILFMSDNGATAEQMIRGDKVPPGAEPGSPQSFLALGPGWSTAANTPLSLHKHWTHEGGIASPMIVNWPERIEKPGTFSNEPSHLIDIVPTILDLAGADPIMKHNGLNAPEMPGLSLKPLWEGEVDWDERPLYFDHFENRALRLGEWKAVMRRDNGDQWELYRLSEDRGETNDLAAQNPEVLDRLVSQWKSLRREYKVDGLKGRDPDAKVHRLHVDY</sequence>
<dbReference type="InterPro" id="IPR017850">
    <property type="entry name" value="Alkaline_phosphatase_core_sf"/>
</dbReference>
<name>A0A934RZU7_9BACT</name>
<dbReference type="Gene3D" id="3.40.720.10">
    <property type="entry name" value="Alkaline Phosphatase, subunit A"/>
    <property type="match status" value="1"/>
</dbReference>
<keyword evidence="8" id="KW-1185">Reference proteome</keyword>
<dbReference type="CDD" id="cd16025">
    <property type="entry name" value="PAS_like"/>
    <property type="match status" value="1"/>
</dbReference>
<evidence type="ECO:0000256" key="3">
    <source>
        <dbReference type="ARBA" id="ARBA00022801"/>
    </source>
</evidence>
<dbReference type="RefSeq" id="WP_200357556.1">
    <property type="nucleotide sequence ID" value="NZ_JAENIL010000045.1"/>
</dbReference>
<evidence type="ECO:0000259" key="6">
    <source>
        <dbReference type="Pfam" id="PF00884"/>
    </source>
</evidence>
<evidence type="ECO:0000313" key="7">
    <source>
        <dbReference type="EMBL" id="MBK1879343.1"/>
    </source>
</evidence>
<keyword evidence="2" id="KW-0479">Metal-binding</keyword>
<dbReference type="SUPFAM" id="SSF53649">
    <property type="entry name" value="Alkaline phosphatase-like"/>
    <property type="match status" value="1"/>
</dbReference>
<dbReference type="PROSITE" id="PS00149">
    <property type="entry name" value="SULFATASE_2"/>
    <property type="match status" value="1"/>
</dbReference>
<evidence type="ECO:0000256" key="4">
    <source>
        <dbReference type="ARBA" id="ARBA00022837"/>
    </source>
</evidence>
<dbReference type="InterPro" id="IPR050738">
    <property type="entry name" value="Sulfatase"/>
</dbReference>
<keyword evidence="4" id="KW-0106">Calcium</keyword>
<dbReference type="PANTHER" id="PTHR42693:SF53">
    <property type="entry name" value="ENDO-4-O-SULFATASE"/>
    <property type="match status" value="1"/>
</dbReference>
<dbReference type="Gene3D" id="3.30.1120.10">
    <property type="match status" value="1"/>
</dbReference>
<feature type="signal peptide" evidence="5">
    <location>
        <begin position="1"/>
        <end position="29"/>
    </location>
</feature>
<dbReference type="InterPro" id="IPR000917">
    <property type="entry name" value="Sulfatase_N"/>
</dbReference>
<keyword evidence="5" id="KW-0732">Signal</keyword>
<evidence type="ECO:0000313" key="8">
    <source>
        <dbReference type="Proteomes" id="UP000617628"/>
    </source>
</evidence>
<dbReference type="Proteomes" id="UP000617628">
    <property type="component" value="Unassembled WGS sequence"/>
</dbReference>
<comment type="caution">
    <text evidence="7">The sequence shown here is derived from an EMBL/GenBank/DDBJ whole genome shotgun (WGS) entry which is preliminary data.</text>
</comment>
<dbReference type="EMBL" id="JAENIL010000045">
    <property type="protein sequence ID" value="MBK1879343.1"/>
    <property type="molecule type" value="Genomic_DNA"/>
</dbReference>
<gene>
    <name evidence="7" type="ORF">JIN87_20820</name>
</gene>
<keyword evidence="3" id="KW-0378">Hydrolase</keyword>
<reference evidence="7" key="1">
    <citation type="submission" date="2021-01" db="EMBL/GenBank/DDBJ databases">
        <title>Modified the classification status of verrucomicrobia.</title>
        <authorList>
            <person name="Feng X."/>
        </authorList>
    </citation>
    <scope>NUCLEOTIDE SEQUENCE</scope>
    <source>
        <strain evidence="7">KCTC 13126</strain>
    </source>
</reference>
<organism evidence="7 8">
    <name type="scientific">Pelagicoccus mobilis</name>
    <dbReference type="NCBI Taxonomy" id="415221"/>
    <lineage>
        <taxon>Bacteria</taxon>
        <taxon>Pseudomonadati</taxon>
        <taxon>Verrucomicrobiota</taxon>
        <taxon>Opitutia</taxon>
        <taxon>Puniceicoccales</taxon>
        <taxon>Pelagicoccaceae</taxon>
        <taxon>Pelagicoccus</taxon>
    </lineage>
</organism>
<feature type="domain" description="Sulfatase N-terminal" evidence="6">
    <location>
        <begin position="32"/>
        <end position="430"/>
    </location>
</feature>
<dbReference type="Pfam" id="PF00884">
    <property type="entry name" value="Sulfatase"/>
    <property type="match status" value="1"/>
</dbReference>
<dbReference type="InterPro" id="IPR024607">
    <property type="entry name" value="Sulfatase_CS"/>
</dbReference>
<evidence type="ECO:0000256" key="2">
    <source>
        <dbReference type="ARBA" id="ARBA00022723"/>
    </source>
</evidence>
<accession>A0A934RZU7</accession>
<protein>
    <submittedName>
        <fullName evidence="7">Arylsulfatase</fullName>
    </submittedName>
</protein>
<proteinExistence type="inferred from homology"/>
<feature type="chain" id="PRO_5038058330" evidence="5">
    <location>
        <begin position="30"/>
        <end position="549"/>
    </location>
</feature>
<dbReference type="AlphaFoldDB" id="A0A934RZU7"/>